<reference evidence="1 2" key="1">
    <citation type="submission" date="2018-06" db="EMBL/GenBank/DDBJ databases">
        <title>Genomic Encyclopedia of Archaeal and Bacterial Type Strains, Phase II (KMG-II): from individual species to whole genera.</title>
        <authorList>
            <person name="Goeker M."/>
        </authorList>
    </citation>
    <scope>NUCLEOTIDE SEQUENCE [LARGE SCALE GENOMIC DNA]</scope>
    <source>
        <strain evidence="1 2">DSM 6779</strain>
    </source>
</reference>
<dbReference type="InterPro" id="IPR032583">
    <property type="entry name" value="DUF4914"/>
</dbReference>
<protein>
    <submittedName>
        <fullName evidence="1">Uncharacterized protein DUF4914</fullName>
    </submittedName>
</protein>
<dbReference type="RefSeq" id="WP_111444984.1">
    <property type="nucleotide sequence ID" value="NZ_QKZK01000008.1"/>
</dbReference>
<keyword evidence="2" id="KW-1185">Reference proteome</keyword>
<dbReference type="Proteomes" id="UP000249239">
    <property type="component" value="Unassembled WGS sequence"/>
</dbReference>
<proteinExistence type="predicted"/>
<dbReference type="EMBL" id="QKZK01000008">
    <property type="protein sequence ID" value="PZX17866.1"/>
    <property type="molecule type" value="Genomic_DNA"/>
</dbReference>
<dbReference type="Pfam" id="PF16260">
    <property type="entry name" value="DUF4914"/>
    <property type="match status" value="1"/>
</dbReference>
<gene>
    <name evidence="1" type="ORF">LX69_01279</name>
</gene>
<organism evidence="1 2">
    <name type="scientific">Breznakibacter xylanolyticus</name>
    <dbReference type="NCBI Taxonomy" id="990"/>
    <lineage>
        <taxon>Bacteria</taxon>
        <taxon>Pseudomonadati</taxon>
        <taxon>Bacteroidota</taxon>
        <taxon>Bacteroidia</taxon>
        <taxon>Marinilabiliales</taxon>
        <taxon>Marinilabiliaceae</taxon>
        <taxon>Breznakibacter</taxon>
    </lineage>
</organism>
<accession>A0A2W7NX60</accession>
<name>A0A2W7NX60_9BACT</name>
<dbReference type="SUPFAM" id="SSF53795">
    <property type="entry name" value="PEP carboxykinase-like"/>
    <property type="match status" value="1"/>
</dbReference>
<evidence type="ECO:0000313" key="2">
    <source>
        <dbReference type="Proteomes" id="UP000249239"/>
    </source>
</evidence>
<dbReference type="AlphaFoldDB" id="A0A2W7NX60"/>
<dbReference type="OrthoDB" id="9763944at2"/>
<evidence type="ECO:0000313" key="1">
    <source>
        <dbReference type="EMBL" id="PZX17866.1"/>
    </source>
</evidence>
<sequence length="631" mass="70741">MKDLVSILKGRNVELPAEIIELLTQAKSCRVFNTVQELVDASTNGPDNKVFDVKYNVPGKGEVTEVVVHKVKNGIAANFTEPYMRRRDPNTMLIADELPTDKPLFKDKMGYEFGQLKKETYDWLKQQDLGVFLFWAGHHGVGLGGMAIVPANAAFFALGLAMLQSMLDSNNLPHYYDLESIIFVAPPFRHTHFDGKQVVVHNRTKKIHEIFSFNLYPGPSAKKGVYSALLDKGEKENWITTHCSTVRVISPYDNTMTFMHEGASGGGKSEMLQNIVREADGEILIGENINNGEKRFINIPKFCKFAPVTDDMAICHTSLQKNNGKLRVIDAENGWFIRTDGIKQYGSEPDLEKVTINPSKPLLFLNIDAEPGSTALIWDHIEDAPGKACPNPRVVVPRDIMPDVIDKPVSVDVRSFGVRTPPFLSEKPSYSIVGVFHILPPALAWLWRLVAPRGYANPSIVSSGDMDSEGVGSYWPFATGKQVHHANMLLHQIMSTPRVSYTLTPNQHIGAWKVGFKPQLLMREYLTRRGSLRLREDQYQSARCPLLGYELNYLTIEGSKIPSRFLKVYRQPEVGEAGYDAGAKMLSDFFKREVKKFMTPELSPIGRDIINVCLHDGSLEDYVAVFPARVE</sequence>
<comment type="caution">
    <text evidence="1">The sequence shown here is derived from an EMBL/GenBank/DDBJ whole genome shotgun (WGS) entry which is preliminary data.</text>
</comment>